<dbReference type="SUPFAM" id="SSF53098">
    <property type="entry name" value="Ribonuclease H-like"/>
    <property type="match status" value="1"/>
</dbReference>
<dbReference type="GO" id="GO:0003676">
    <property type="term" value="F:nucleic acid binding"/>
    <property type="evidence" value="ECO:0007669"/>
    <property type="project" value="InterPro"/>
</dbReference>
<feature type="non-terminal residue" evidence="2">
    <location>
        <position position="1"/>
    </location>
</feature>
<evidence type="ECO:0000313" key="3">
    <source>
        <dbReference type="Proteomes" id="UP000257109"/>
    </source>
</evidence>
<accession>A0A371G3P0</accession>
<dbReference type="InterPro" id="IPR036397">
    <property type="entry name" value="RNaseH_sf"/>
</dbReference>
<dbReference type="OrthoDB" id="1935865at2759"/>
<dbReference type="InterPro" id="IPR039537">
    <property type="entry name" value="Retrotran_Ty1/copia-like"/>
</dbReference>
<dbReference type="EMBL" id="QJKJ01006862">
    <property type="protein sequence ID" value="RDX85158.1"/>
    <property type="molecule type" value="Genomic_DNA"/>
</dbReference>
<dbReference type="InterPro" id="IPR001584">
    <property type="entry name" value="Integrase_cat-core"/>
</dbReference>
<dbReference type="GO" id="GO:0015074">
    <property type="term" value="P:DNA integration"/>
    <property type="evidence" value="ECO:0007669"/>
    <property type="project" value="InterPro"/>
</dbReference>
<dbReference type="InterPro" id="IPR012337">
    <property type="entry name" value="RNaseH-like_sf"/>
</dbReference>
<dbReference type="STRING" id="157652.A0A371G3P0"/>
<protein>
    <recommendedName>
        <fullName evidence="1">Integrase catalytic domain-containing protein</fullName>
    </recommendedName>
</protein>
<dbReference type="PROSITE" id="PS50994">
    <property type="entry name" value="INTEGRASE"/>
    <property type="match status" value="1"/>
</dbReference>
<feature type="domain" description="Integrase catalytic" evidence="1">
    <location>
        <begin position="1"/>
        <end position="110"/>
    </location>
</feature>
<comment type="caution">
    <text evidence="2">The sequence shown here is derived from an EMBL/GenBank/DDBJ whole genome shotgun (WGS) entry which is preliminary data.</text>
</comment>
<reference evidence="2" key="1">
    <citation type="submission" date="2018-05" db="EMBL/GenBank/DDBJ databases">
        <title>Draft genome of Mucuna pruriens seed.</title>
        <authorList>
            <person name="Nnadi N.E."/>
            <person name="Vos R."/>
            <person name="Hasami M.H."/>
            <person name="Devisetty U.K."/>
            <person name="Aguiy J.C."/>
        </authorList>
    </citation>
    <scope>NUCLEOTIDE SEQUENCE [LARGE SCALE GENOMIC DNA]</scope>
    <source>
        <strain evidence="2">JCA_2017</strain>
    </source>
</reference>
<dbReference type="AlphaFoldDB" id="A0A371G3P0"/>
<dbReference type="PANTHER" id="PTHR42648:SF28">
    <property type="entry name" value="TRANSPOSON-ENCODED PROTEIN WITH RIBONUCLEASE H-LIKE AND RETROVIRUS ZINC FINGER-LIKE DOMAINS"/>
    <property type="match status" value="1"/>
</dbReference>
<organism evidence="2 3">
    <name type="scientific">Mucuna pruriens</name>
    <name type="common">Velvet bean</name>
    <name type="synonym">Dolichos pruriens</name>
    <dbReference type="NCBI Taxonomy" id="157652"/>
    <lineage>
        <taxon>Eukaryota</taxon>
        <taxon>Viridiplantae</taxon>
        <taxon>Streptophyta</taxon>
        <taxon>Embryophyta</taxon>
        <taxon>Tracheophyta</taxon>
        <taxon>Spermatophyta</taxon>
        <taxon>Magnoliopsida</taxon>
        <taxon>eudicotyledons</taxon>
        <taxon>Gunneridae</taxon>
        <taxon>Pentapetalae</taxon>
        <taxon>rosids</taxon>
        <taxon>fabids</taxon>
        <taxon>Fabales</taxon>
        <taxon>Fabaceae</taxon>
        <taxon>Papilionoideae</taxon>
        <taxon>50 kb inversion clade</taxon>
        <taxon>NPAAA clade</taxon>
        <taxon>indigoferoid/millettioid clade</taxon>
        <taxon>Phaseoleae</taxon>
        <taxon>Mucuna</taxon>
    </lineage>
</organism>
<gene>
    <name evidence="2" type="ORF">CR513_33691</name>
</gene>
<sequence>MTEFELQVGKKIKAVKSNCGVSRAFCPFLRECGIVLQYTMPNKPSMNGVTERQNWTFKDMVRNMISHSFSLESLWGEALKPTFYILNRMPIMPNALSVISFTISHQDPIF</sequence>
<proteinExistence type="predicted"/>
<evidence type="ECO:0000313" key="2">
    <source>
        <dbReference type="EMBL" id="RDX85158.1"/>
    </source>
</evidence>
<name>A0A371G3P0_MUCPR</name>
<dbReference type="Gene3D" id="3.30.420.10">
    <property type="entry name" value="Ribonuclease H-like superfamily/Ribonuclease H"/>
    <property type="match status" value="1"/>
</dbReference>
<dbReference type="PANTHER" id="PTHR42648">
    <property type="entry name" value="TRANSPOSASE, PUTATIVE-RELATED"/>
    <property type="match status" value="1"/>
</dbReference>
<evidence type="ECO:0000259" key="1">
    <source>
        <dbReference type="PROSITE" id="PS50994"/>
    </source>
</evidence>
<dbReference type="Proteomes" id="UP000257109">
    <property type="component" value="Unassembled WGS sequence"/>
</dbReference>
<keyword evidence="3" id="KW-1185">Reference proteome</keyword>